<evidence type="ECO:0000313" key="3">
    <source>
        <dbReference type="EMBL" id="GMI33762.1"/>
    </source>
</evidence>
<dbReference type="InterPro" id="IPR001900">
    <property type="entry name" value="RNase_II/R"/>
</dbReference>
<comment type="caution">
    <text evidence="3">The sequence shown here is derived from an EMBL/GenBank/DDBJ whole genome shotgun (WGS) entry which is preliminary data.</text>
</comment>
<dbReference type="InterPro" id="IPR050180">
    <property type="entry name" value="RNR_Ribonuclease"/>
</dbReference>
<accession>A0ABQ6MVV9</accession>
<reference evidence="3 4" key="1">
    <citation type="journal article" date="2023" name="Commun. Biol.">
        <title>Genome analysis of Parmales, the sister group of diatoms, reveals the evolutionary specialization of diatoms from phago-mixotrophs to photoautotrophs.</title>
        <authorList>
            <person name="Ban H."/>
            <person name="Sato S."/>
            <person name="Yoshikawa S."/>
            <person name="Yamada K."/>
            <person name="Nakamura Y."/>
            <person name="Ichinomiya M."/>
            <person name="Sato N."/>
            <person name="Blanc-Mathieu R."/>
            <person name="Endo H."/>
            <person name="Kuwata A."/>
            <person name="Ogata H."/>
        </authorList>
    </citation>
    <scope>NUCLEOTIDE SEQUENCE [LARGE SCALE GENOMIC DNA]</scope>
</reference>
<sequence>MERSLDLLWRARQKRTAGGRLHMLPKKKLAALPLPAAYISAIREAQKRGPHLLDSLEAASSLLPGADLDSLPPPSLPPLALRAASLLHADRSRFKRLPCAPLPAPPEAPPGTLLLLTGGWAALDAAQRATLSASLLLPSPSSPPPRKLPAEVARGLEGLAMGGGGGGLAVRELLKKMSLPLSPAGAEEALVRLNHWSSSDSGRARFSPWPSATLAAAKRFSSSNSARRRKLPPPSTTPPPAFAIDTPTTSFRDDAVSVLPLANGACEILVHVADASAVFGPGAGEDAGLLREAAKERGASRYDLAFGPLHMLPPPVLSSLSLQPDCPSEVVTVGARIDASSGELLGARIFRSVLPRTTTLSYPAADDVLQNAHPREPLPLIADLLDKWHRRRIKASEATKKRYDRLDRKASEGFERTPAHRLVDHSLELYGYVVTKLLRKKEVAVPRLPGAGVKKGGRTATGVLRRPIDCIAQQQALAALCGVGELLSDDDVARDNLAAGLVANANKNR</sequence>
<keyword evidence="4" id="KW-1185">Reference proteome</keyword>
<dbReference type="Proteomes" id="UP001165060">
    <property type="component" value="Unassembled WGS sequence"/>
</dbReference>
<feature type="compositionally biased region" description="Pro residues" evidence="1">
    <location>
        <begin position="232"/>
        <end position="241"/>
    </location>
</feature>
<dbReference type="PANTHER" id="PTHR23355">
    <property type="entry name" value="RIBONUCLEASE"/>
    <property type="match status" value="1"/>
</dbReference>
<dbReference type="SMART" id="SM00955">
    <property type="entry name" value="RNB"/>
    <property type="match status" value="1"/>
</dbReference>
<protein>
    <recommendedName>
        <fullName evidence="2">RNB domain-containing protein</fullName>
    </recommendedName>
</protein>
<feature type="domain" description="RNB" evidence="2">
    <location>
        <begin position="227"/>
        <end position="482"/>
    </location>
</feature>
<evidence type="ECO:0000259" key="2">
    <source>
        <dbReference type="SMART" id="SM00955"/>
    </source>
</evidence>
<evidence type="ECO:0000313" key="4">
    <source>
        <dbReference type="Proteomes" id="UP001165060"/>
    </source>
</evidence>
<name>A0ABQ6MVV9_9STRA</name>
<gene>
    <name evidence="3" type="ORF">TeGR_g9913</name>
</gene>
<dbReference type="EMBL" id="BRYB01001789">
    <property type="protein sequence ID" value="GMI33762.1"/>
    <property type="molecule type" value="Genomic_DNA"/>
</dbReference>
<proteinExistence type="predicted"/>
<dbReference type="InterPro" id="IPR012340">
    <property type="entry name" value="NA-bd_OB-fold"/>
</dbReference>
<evidence type="ECO:0000256" key="1">
    <source>
        <dbReference type="SAM" id="MobiDB-lite"/>
    </source>
</evidence>
<organism evidence="3 4">
    <name type="scientific">Tetraparma gracilis</name>
    <dbReference type="NCBI Taxonomy" id="2962635"/>
    <lineage>
        <taxon>Eukaryota</taxon>
        <taxon>Sar</taxon>
        <taxon>Stramenopiles</taxon>
        <taxon>Ochrophyta</taxon>
        <taxon>Bolidophyceae</taxon>
        <taxon>Parmales</taxon>
        <taxon>Triparmaceae</taxon>
        <taxon>Tetraparma</taxon>
    </lineage>
</organism>
<dbReference type="PANTHER" id="PTHR23355:SF9">
    <property type="entry name" value="DIS3-LIKE EXONUCLEASE 2"/>
    <property type="match status" value="1"/>
</dbReference>
<feature type="region of interest" description="Disordered" evidence="1">
    <location>
        <begin position="220"/>
        <end position="247"/>
    </location>
</feature>
<dbReference type="SUPFAM" id="SSF50249">
    <property type="entry name" value="Nucleic acid-binding proteins"/>
    <property type="match status" value="1"/>
</dbReference>
<dbReference type="Pfam" id="PF00773">
    <property type="entry name" value="RNB"/>
    <property type="match status" value="1"/>
</dbReference>